<proteinExistence type="predicted"/>
<protein>
    <submittedName>
        <fullName evidence="2">Uncharacterized protein</fullName>
    </submittedName>
</protein>
<feature type="compositionally biased region" description="Polar residues" evidence="1">
    <location>
        <begin position="1"/>
        <end position="25"/>
    </location>
</feature>
<evidence type="ECO:0000313" key="3">
    <source>
        <dbReference type="Proteomes" id="UP001473302"/>
    </source>
</evidence>
<feature type="region of interest" description="Disordered" evidence="1">
    <location>
        <begin position="1"/>
        <end position="27"/>
    </location>
</feature>
<evidence type="ECO:0000256" key="1">
    <source>
        <dbReference type="SAM" id="MobiDB-lite"/>
    </source>
</evidence>
<sequence length="1097" mass="127042">MRNSLLKQRLNTMSKTSSTGNTEHIPSQKFDTPPVCITMSYMGRKNTGVYLCSNLSRSSSNAKNITIVIYNKERTKVLNWGDTYYKNETEDDIHVENFRDELYSIFKKENYKWDKDDRFLLQAVSDFIHCAIKAAMESHRTEITTMDAIHYAFVVPSVWDEDIAKTMIRSVFIQSNLISKEDHNDRLLFFTDIESIFYGFNEINHQGYSFKRGQNTILSRLSLFENSAVSVDLDLISTMNTRFNFDDSKLFPKVVRSMSLVFTFEGIKDGIKSFFETKLFPDGMTADQDRVMDMVAAFKFDIGRGFDTDRYDKFEYDEYPFYENDEDEEDEEDDNNIDNKYTILAVGDTLSKRRWRLNETQKAYIRSVGPFELCEEISKSLLESLKNLISNNCVKKYEFLVLHDSYSSSITYIHSQALRNFSLISWLKIMLECSRVDLNSRTTVVDPRLSLNPISLGDIVSGASLGVIENVQNSDIYCKPRIVPAEDSTFSSMCFNARPNVIINIGELKKYFLFQLDISYKSTLLSCSILNDDGLVKEILDHDYFIAEKCLPSLNYFYDILNETTLNVKDRFIPFAETYLLDDLKFFSIDNDAQVKNEAMREIEAILNENCVENETSAELGRRDRFKAFLRTYKDSIKESILKKGGPDQKSLPFFEEKMLLDNVIGTKKDFENIIFASGLVHKDDEFKKLRIITQGEELLPFIQQSLKLEFSLKSYFVLAQLHEDYVQLTLYQVVAESSPEEQMEAIIFHDEIFYTQNIYDDLCSNMWNNVNQNNQLIEPCKEHITCNDSVTLELLSLKTKNEFMKNLRCYISNNILGDDPTAKSREKIGINLTKSCSCKVYLTVYDILEVSFRPVLQDIICIISASLINKDIFGNYPDIKYLIKLIHFNRNTQLQDTLANIFKEEIEDFNQDQGIETTFFTVLELPHMILHPILNQQPLLYRAFQMGALHHVFSNDYAFSIGYTPVRAVKFFSMAADDTMSYATENDIAFSLLKKGRVINQDSCPRKINIGIQKLKAFKGLEYEQFDLFDTAYETIYSRIIYFEKSRVENGNLPIMVSVEYQGYFSSLKLSVTILDKNVNIPNFLQVGEPMTLKRF</sequence>
<organism evidence="2 3">
    <name type="scientific">Mucor flavus</name>
    <dbReference type="NCBI Taxonomy" id="439312"/>
    <lineage>
        <taxon>Eukaryota</taxon>
        <taxon>Fungi</taxon>
        <taxon>Fungi incertae sedis</taxon>
        <taxon>Mucoromycota</taxon>
        <taxon>Mucoromycotina</taxon>
        <taxon>Mucoromycetes</taxon>
        <taxon>Mucorales</taxon>
        <taxon>Mucorineae</taxon>
        <taxon>Mucoraceae</taxon>
        <taxon>Mucor</taxon>
    </lineage>
</organism>
<name>A0ABP9Z0N8_9FUNG</name>
<reference evidence="2 3" key="1">
    <citation type="submission" date="2024-04" db="EMBL/GenBank/DDBJ databases">
        <title>genome sequences of Mucor flavus KT1a and Helicostylum pulchrum KT1b strains isolated from the surface of a dry-aged beef.</title>
        <authorList>
            <person name="Toyotome T."/>
            <person name="Hosono M."/>
            <person name="Torimaru M."/>
            <person name="Fukuda K."/>
            <person name="Mikami N."/>
        </authorList>
    </citation>
    <scope>NUCLEOTIDE SEQUENCE [LARGE SCALE GENOMIC DNA]</scope>
    <source>
        <strain evidence="2 3">KT1a</strain>
    </source>
</reference>
<evidence type="ECO:0000313" key="2">
    <source>
        <dbReference type="EMBL" id="GAA5812679.1"/>
    </source>
</evidence>
<dbReference type="Proteomes" id="UP001473302">
    <property type="component" value="Unassembled WGS sequence"/>
</dbReference>
<keyword evidence="3" id="KW-1185">Reference proteome</keyword>
<dbReference type="EMBL" id="BAABUK010000014">
    <property type="protein sequence ID" value="GAA5812679.1"/>
    <property type="molecule type" value="Genomic_DNA"/>
</dbReference>
<accession>A0ABP9Z0N8</accession>
<gene>
    <name evidence="2" type="ORF">MFLAVUS_006136</name>
</gene>
<comment type="caution">
    <text evidence="2">The sequence shown here is derived from an EMBL/GenBank/DDBJ whole genome shotgun (WGS) entry which is preliminary data.</text>
</comment>